<feature type="compositionally biased region" description="Pro residues" evidence="1">
    <location>
        <begin position="50"/>
        <end position="59"/>
    </location>
</feature>
<protein>
    <submittedName>
        <fullName evidence="2">Uncharacterized protein</fullName>
    </submittedName>
</protein>
<feature type="non-terminal residue" evidence="2">
    <location>
        <position position="1"/>
    </location>
</feature>
<name>A0ABR1GGI7_9HYPO</name>
<sequence>VHQAKDRRARSGLWRPVQAQTFFTQPSRRFFFPIDTAAAAATTAAITPSLAPPPAPAPAPGTGTKTKTKTKTEAEKQQEAQLAASIQQQWDEERD</sequence>
<dbReference type="EMBL" id="JAZAVJ010001006">
    <property type="protein sequence ID" value="KAK7390669.1"/>
    <property type="molecule type" value="Genomic_DNA"/>
</dbReference>
<evidence type="ECO:0000313" key="2">
    <source>
        <dbReference type="EMBL" id="KAK7390669.1"/>
    </source>
</evidence>
<accession>A0ABR1GGI7</accession>
<reference evidence="2 3" key="1">
    <citation type="journal article" date="2025" name="Microbiol. Resour. Announc.">
        <title>Draft genome sequences for Neonectria magnoliae and Neonectria punicea, canker pathogens of Liriodendron tulipifera and Acer saccharum in West Virginia.</title>
        <authorList>
            <person name="Petronek H.M."/>
            <person name="Kasson M.T."/>
            <person name="Metheny A.M."/>
            <person name="Stauder C.M."/>
            <person name="Lovett B."/>
            <person name="Lynch S.C."/>
            <person name="Garnas J.R."/>
            <person name="Kasson L.R."/>
            <person name="Stajich J.E."/>
        </authorList>
    </citation>
    <scope>NUCLEOTIDE SEQUENCE [LARGE SCALE GENOMIC DNA]</scope>
    <source>
        <strain evidence="2 3">NRRL 64653</strain>
    </source>
</reference>
<keyword evidence="3" id="KW-1185">Reference proteome</keyword>
<organism evidence="2 3">
    <name type="scientific">Neonectria punicea</name>
    <dbReference type="NCBI Taxonomy" id="979145"/>
    <lineage>
        <taxon>Eukaryota</taxon>
        <taxon>Fungi</taxon>
        <taxon>Dikarya</taxon>
        <taxon>Ascomycota</taxon>
        <taxon>Pezizomycotina</taxon>
        <taxon>Sordariomycetes</taxon>
        <taxon>Hypocreomycetidae</taxon>
        <taxon>Hypocreales</taxon>
        <taxon>Nectriaceae</taxon>
        <taxon>Neonectria</taxon>
    </lineage>
</organism>
<gene>
    <name evidence="2" type="ORF">QQX98_013383</name>
</gene>
<feature type="region of interest" description="Disordered" evidence="1">
    <location>
        <begin position="46"/>
        <end position="95"/>
    </location>
</feature>
<evidence type="ECO:0000256" key="1">
    <source>
        <dbReference type="SAM" id="MobiDB-lite"/>
    </source>
</evidence>
<comment type="caution">
    <text evidence="2">The sequence shown here is derived from an EMBL/GenBank/DDBJ whole genome shotgun (WGS) entry which is preliminary data.</text>
</comment>
<dbReference type="Proteomes" id="UP001498476">
    <property type="component" value="Unassembled WGS sequence"/>
</dbReference>
<evidence type="ECO:0000313" key="3">
    <source>
        <dbReference type="Proteomes" id="UP001498476"/>
    </source>
</evidence>
<proteinExistence type="predicted"/>